<sequence length="64" mass="6984">MTDTAGTCRCRCRWPRQPETNPKADRVDNAGAGGTTADRARRPDHGYHRRANGTGLPAQCGNPY</sequence>
<evidence type="ECO:0000313" key="2">
    <source>
        <dbReference type="EMBL" id="KJX75938.1"/>
    </source>
</evidence>
<keyword evidence="3" id="KW-1185">Reference proteome</keyword>
<protein>
    <submittedName>
        <fullName evidence="2">Uncharacterized protein</fullName>
    </submittedName>
</protein>
<gene>
    <name evidence="2" type="ORF">MLPM_0025</name>
</gene>
<proteinExistence type="predicted"/>
<organism evidence="2 3">
    <name type="scientific">Mycobacterium lepromatosis</name>
    <dbReference type="NCBI Taxonomy" id="480418"/>
    <lineage>
        <taxon>Bacteria</taxon>
        <taxon>Bacillati</taxon>
        <taxon>Actinomycetota</taxon>
        <taxon>Actinomycetes</taxon>
        <taxon>Mycobacteriales</taxon>
        <taxon>Mycobacteriaceae</taxon>
        <taxon>Mycobacterium</taxon>
    </lineage>
</organism>
<accession>A0A0F4ET38</accession>
<comment type="caution">
    <text evidence="2">The sequence shown here is derived from an EMBL/GenBank/DDBJ whole genome shotgun (WGS) entry which is preliminary data.</text>
</comment>
<reference evidence="2 3" key="1">
    <citation type="journal article" date="2015" name="Proc. Natl. Acad. Sci. U.S.A.">
        <title>Insight into the evolution and origin of leprosy bacilli from the genome sequence of Mycobacterium lepromatosis.</title>
        <authorList>
            <person name="Singh P."/>
            <person name="Benjak A."/>
            <person name="Schuenemann V.J."/>
            <person name="Herbig A."/>
            <person name="Avanzi C."/>
            <person name="Busso P."/>
            <person name="Nieselt K."/>
            <person name="Krause J."/>
            <person name="Vera-Cabrera L."/>
            <person name="Cole S.T."/>
        </authorList>
    </citation>
    <scope>NUCLEOTIDE SEQUENCE [LARGE SCALE GENOMIC DNA]</scope>
    <source>
        <strain evidence="2 3">Mx1-22A</strain>
    </source>
</reference>
<evidence type="ECO:0000256" key="1">
    <source>
        <dbReference type="SAM" id="MobiDB-lite"/>
    </source>
</evidence>
<evidence type="ECO:0000313" key="3">
    <source>
        <dbReference type="Proteomes" id="UP000053699"/>
    </source>
</evidence>
<dbReference type="PATRIC" id="fig|480418.6.peg.117"/>
<dbReference type="AlphaFoldDB" id="A0A0F4ET38"/>
<dbReference type="Proteomes" id="UP000053699">
    <property type="component" value="Unassembled WGS sequence"/>
</dbReference>
<name>A0A0F4ET38_9MYCO</name>
<dbReference type="EMBL" id="JRPY01000001">
    <property type="protein sequence ID" value="KJX75938.1"/>
    <property type="molecule type" value="Genomic_DNA"/>
</dbReference>
<feature type="region of interest" description="Disordered" evidence="1">
    <location>
        <begin position="15"/>
        <end position="64"/>
    </location>
</feature>